<dbReference type="GO" id="GO:0019028">
    <property type="term" value="C:viral capsid"/>
    <property type="evidence" value="ECO:0007669"/>
    <property type="project" value="InterPro"/>
</dbReference>
<name>Q70P83_9TOMB</name>
<sequence>MSIVNIDGEFEQPQFQDTPSKVYISHKSRKSLVCLGPSVFHKLWKVPKTGFYTPTGVTFVVTPHISESAGVTAVIKLIDMSDMSPSRVLYKSKEFNLGHGLTLEGSQLPFCLPIGEYPIHFEVTVSRSQFQATRTMFSTSLEWHLMYSPTPLSRVRSVFGVAHQPVLEVETNFRMKTKQISSSVVAVLPKQKALGKGLKPVGGTTPGLVTGNCVGTD</sequence>
<keyword evidence="2" id="KW-0813">Transport</keyword>
<gene>
    <name evidence="4" type="primary">p24</name>
    <name evidence="5" type="synonym">ORF3</name>
</gene>
<dbReference type="InterPro" id="IPR005332">
    <property type="entry name" value="TBSV_p22"/>
</dbReference>
<evidence type="ECO:0000256" key="3">
    <source>
        <dbReference type="ARBA" id="ARBA00023031"/>
    </source>
</evidence>
<reference evidence="5" key="2">
    <citation type="submission" date="2020-06" db="EMBL/GenBank/DDBJ databases">
        <authorList>
            <person name="Knierim D."/>
            <person name="Margaria P."/>
            <person name="Menzel W."/>
            <person name="Winter S."/>
        </authorList>
    </citation>
    <scope>NUCLEOTIDE SEQUENCE</scope>
    <source>
        <strain evidence="5">DSMZ PV-0605</strain>
    </source>
</reference>
<protein>
    <submittedName>
        <fullName evidence="4 5">Movement protein</fullName>
    </submittedName>
</protein>
<reference evidence="4 6" key="1">
    <citation type="submission" date="2003-04" db="EMBL/GenBank/DDBJ databases">
        <title>Johnsongrass chlorotic stripe mosaic virus, a new member of the genus Areusvirus.</title>
        <authorList>
            <person name="Koohi Habibi M."/>
            <person name="Winter S."/>
            <person name="Koerbler M."/>
            <person name="Arbabi M."/>
            <person name="Izadpanah K."/>
        </authorList>
    </citation>
    <scope>NUCLEOTIDE SEQUENCE [LARGE SCALE GENOMIC DNA]</scope>
</reference>
<comment type="similarity">
    <text evidence="1">Belongs to the tombusvirus/aureusvirus movement protein p22 family.</text>
</comment>
<evidence type="ECO:0000313" key="6">
    <source>
        <dbReference type="Proteomes" id="UP000204325"/>
    </source>
</evidence>
<dbReference type="RefSeq" id="NP_945131.1">
    <property type="nucleotide sequence ID" value="NC_005287.1"/>
</dbReference>
<evidence type="ECO:0000256" key="2">
    <source>
        <dbReference type="ARBA" id="ARBA00022448"/>
    </source>
</evidence>
<dbReference type="Pfam" id="PF03558">
    <property type="entry name" value="TBSV_P22"/>
    <property type="match status" value="1"/>
</dbReference>
<dbReference type="KEGG" id="vg:2658947"/>
<dbReference type="EMBL" id="AJ557804">
    <property type="protein sequence ID" value="CAD89893.1"/>
    <property type="molecule type" value="Genomic_RNA"/>
</dbReference>
<dbReference type="GO" id="GO:0046740">
    <property type="term" value="P:transport of virus in host, cell to cell"/>
    <property type="evidence" value="ECO:0007669"/>
    <property type="project" value="UniProtKB-KW"/>
</dbReference>
<evidence type="ECO:0000313" key="5">
    <source>
        <dbReference type="EMBL" id="QWC36244.1"/>
    </source>
</evidence>
<proteinExistence type="inferred from homology"/>
<dbReference type="Proteomes" id="UP000204325">
    <property type="component" value="Segment"/>
</dbReference>
<dbReference type="GeneID" id="2658947"/>
<keyword evidence="3" id="KW-0916">Viral movement protein</keyword>
<evidence type="ECO:0000313" key="4">
    <source>
        <dbReference type="EMBL" id="CAD89893.1"/>
    </source>
</evidence>
<organism evidence="4 6">
    <name type="scientific">Johnsongrass chlorotic stripe mosaic virus</name>
    <dbReference type="NCBI Taxonomy" id="229149"/>
    <lineage>
        <taxon>Viruses</taxon>
        <taxon>Riboviria</taxon>
        <taxon>Orthornavirae</taxon>
        <taxon>Kitrinoviricota</taxon>
        <taxon>Tolucaviricetes</taxon>
        <taxon>Tolivirales</taxon>
        <taxon>Tombusviridae</taxon>
        <taxon>Procedovirinae</taxon>
        <taxon>Aureusvirus</taxon>
        <taxon>Aureusvirus sorghi</taxon>
    </lineage>
</organism>
<dbReference type="OrthoDB" id="9927at10239"/>
<dbReference type="EMBL" id="MT682309">
    <property type="protein sequence ID" value="QWC36244.1"/>
    <property type="molecule type" value="Genomic_RNA"/>
</dbReference>
<keyword evidence="6" id="KW-1185">Reference proteome</keyword>
<accession>Q70P83</accession>
<evidence type="ECO:0000256" key="1">
    <source>
        <dbReference type="ARBA" id="ARBA00006841"/>
    </source>
</evidence>